<evidence type="ECO:0000256" key="2">
    <source>
        <dbReference type="ARBA" id="ARBA00023125"/>
    </source>
</evidence>
<protein>
    <recommendedName>
        <fullName evidence="4">HTH hxlR-type domain-containing protein</fullName>
    </recommendedName>
</protein>
<evidence type="ECO:0000256" key="1">
    <source>
        <dbReference type="ARBA" id="ARBA00023015"/>
    </source>
</evidence>
<dbReference type="Proteomes" id="UP000051863">
    <property type="component" value="Unassembled WGS sequence"/>
</dbReference>
<dbReference type="PROSITE" id="PS51118">
    <property type="entry name" value="HTH_HXLR"/>
    <property type="match status" value="1"/>
</dbReference>
<comment type="caution">
    <text evidence="5">The sequence shown here is derived from an EMBL/GenBank/DDBJ whole genome shotgun (WGS) entry which is preliminary data.</text>
</comment>
<keyword evidence="1" id="KW-0805">Transcription regulation</keyword>
<gene>
    <name evidence="5" type="ORF">ABB27_18825</name>
</gene>
<dbReference type="PANTHER" id="PTHR33204:SF39">
    <property type="entry name" value="TRANSCRIPTIONAL REGULATORY PROTEIN"/>
    <property type="match status" value="1"/>
</dbReference>
<name>A0A0R0BWC0_9GAMM</name>
<dbReference type="InterPro" id="IPR036390">
    <property type="entry name" value="WH_DNA-bd_sf"/>
</dbReference>
<dbReference type="PANTHER" id="PTHR33204">
    <property type="entry name" value="TRANSCRIPTIONAL REGULATOR, MARR FAMILY"/>
    <property type="match status" value="1"/>
</dbReference>
<feature type="domain" description="HTH hxlR-type" evidence="4">
    <location>
        <begin position="20"/>
        <end position="119"/>
    </location>
</feature>
<dbReference type="OrthoDB" id="9807069at2"/>
<dbReference type="EMBL" id="LDJJ01000101">
    <property type="protein sequence ID" value="KRG61689.1"/>
    <property type="molecule type" value="Genomic_DNA"/>
</dbReference>
<evidence type="ECO:0000256" key="3">
    <source>
        <dbReference type="ARBA" id="ARBA00023163"/>
    </source>
</evidence>
<evidence type="ECO:0000259" key="4">
    <source>
        <dbReference type="PROSITE" id="PS51118"/>
    </source>
</evidence>
<evidence type="ECO:0000313" key="5">
    <source>
        <dbReference type="EMBL" id="KRG61689.1"/>
    </source>
</evidence>
<dbReference type="Gene3D" id="1.10.10.10">
    <property type="entry name" value="Winged helix-like DNA-binding domain superfamily/Winged helix DNA-binding domain"/>
    <property type="match status" value="1"/>
</dbReference>
<evidence type="ECO:0000313" key="6">
    <source>
        <dbReference type="Proteomes" id="UP000051863"/>
    </source>
</evidence>
<dbReference type="RefSeq" id="WP_057630818.1">
    <property type="nucleotide sequence ID" value="NZ_LDJJ01000101.1"/>
</dbReference>
<dbReference type="SUPFAM" id="SSF46785">
    <property type="entry name" value="Winged helix' DNA-binding domain"/>
    <property type="match status" value="1"/>
</dbReference>
<dbReference type="AlphaFoldDB" id="A0A0R0BWC0"/>
<dbReference type="Pfam" id="PF01638">
    <property type="entry name" value="HxlR"/>
    <property type="match status" value="1"/>
</dbReference>
<accession>A0A0R0BWC0</accession>
<organism evidence="5 6">
    <name type="scientific">Stenotrophomonas terrae</name>
    <dbReference type="NCBI Taxonomy" id="405446"/>
    <lineage>
        <taxon>Bacteria</taxon>
        <taxon>Pseudomonadati</taxon>
        <taxon>Pseudomonadota</taxon>
        <taxon>Gammaproteobacteria</taxon>
        <taxon>Lysobacterales</taxon>
        <taxon>Lysobacteraceae</taxon>
        <taxon>Stenotrophomonas</taxon>
    </lineage>
</organism>
<dbReference type="InterPro" id="IPR002577">
    <property type="entry name" value="HTH_HxlR"/>
</dbReference>
<dbReference type="InterPro" id="IPR036388">
    <property type="entry name" value="WH-like_DNA-bd_sf"/>
</dbReference>
<reference evidence="5 6" key="1">
    <citation type="submission" date="2015-05" db="EMBL/GenBank/DDBJ databases">
        <title>Genome sequencing and analysis of members of genus Stenotrophomonas.</title>
        <authorList>
            <person name="Patil P.P."/>
            <person name="Midha S."/>
            <person name="Patil P.B."/>
        </authorList>
    </citation>
    <scope>NUCLEOTIDE SEQUENCE [LARGE SCALE GENOMIC DNA]</scope>
    <source>
        <strain evidence="5 6">DSM 18941</strain>
    </source>
</reference>
<dbReference type="PATRIC" id="fig|405446.3.peg.150"/>
<keyword evidence="3" id="KW-0804">Transcription</keyword>
<keyword evidence="6" id="KW-1185">Reference proteome</keyword>
<proteinExistence type="predicted"/>
<sequence>MAATHTGDTGPGAGEDAAYCRQMRLLLDRVGEKWSLLAVLALRGQPRRFNQLRRELSGISPRMLARSLRGLERDGLVSRQVYPTVPPQVDYALTSLGQSLLQPVDALMQWAWAHQPQMDQARSDFDAQQQDADEAPL</sequence>
<dbReference type="GO" id="GO:0003677">
    <property type="term" value="F:DNA binding"/>
    <property type="evidence" value="ECO:0007669"/>
    <property type="project" value="UniProtKB-KW"/>
</dbReference>
<keyword evidence="2" id="KW-0238">DNA-binding</keyword>